<evidence type="ECO:0000256" key="5">
    <source>
        <dbReference type="ARBA" id="ARBA00022691"/>
    </source>
</evidence>
<dbReference type="GO" id="GO:0009307">
    <property type="term" value="P:DNA restriction-modification system"/>
    <property type="evidence" value="ECO:0007669"/>
    <property type="project" value="UniProtKB-KW"/>
</dbReference>
<feature type="domain" description="N6 adenine-specific DNA methyltransferase N-terminal" evidence="9">
    <location>
        <begin position="14"/>
        <end position="168"/>
    </location>
</feature>
<keyword evidence="11" id="KW-1185">Reference proteome</keyword>
<comment type="catalytic activity">
    <reaction evidence="7">
        <text>a 2'-deoxyadenosine in DNA + S-adenosyl-L-methionine = an N(6)-methyl-2'-deoxyadenosine in DNA + S-adenosyl-L-homocysteine + H(+)</text>
        <dbReference type="Rhea" id="RHEA:15197"/>
        <dbReference type="Rhea" id="RHEA-COMP:12418"/>
        <dbReference type="Rhea" id="RHEA-COMP:12419"/>
        <dbReference type="ChEBI" id="CHEBI:15378"/>
        <dbReference type="ChEBI" id="CHEBI:57856"/>
        <dbReference type="ChEBI" id="CHEBI:59789"/>
        <dbReference type="ChEBI" id="CHEBI:90615"/>
        <dbReference type="ChEBI" id="CHEBI:90616"/>
        <dbReference type="EC" id="2.1.1.72"/>
    </reaction>
</comment>
<feature type="domain" description="DNA methylase adenine-specific" evidence="8">
    <location>
        <begin position="183"/>
        <end position="491"/>
    </location>
</feature>
<dbReference type="Proteomes" id="UP001198612">
    <property type="component" value="Unassembled WGS sequence"/>
</dbReference>
<reference evidence="10 11" key="1">
    <citation type="submission" date="2021-10" db="EMBL/GenBank/DDBJ databases">
        <title>Anaerobic single-cell dispensing facilitates the cultivation of human gut bacteria.</title>
        <authorList>
            <person name="Afrizal A."/>
        </authorList>
    </citation>
    <scope>NUCLEOTIDE SEQUENCE [LARGE SCALE GENOMIC DNA]</scope>
    <source>
        <strain evidence="10 11">CLA-AA-H217</strain>
    </source>
</reference>
<sequence length="525" mass="59342">MANTNTYQAQANELSQKLWAIANELRGQMDASEFKNYILGVIFYRYLSERTEMYMAEILENDGVTYEEAFADDDYRSVVEEWSLTKLGYVIRPENLFRNLIRKITKFESEADRFSVEDFEKAINDLVGSTMGHESNKAFDGLFNDMRLKDARLGESVADRTDMIGRVMVKVSDIDFDLQDSQFDVLGTAYMILIGLFASDAGKKGGEFFTPAGPSRLCATLASLGLDEAKTVGDCTCGSASMLLEVQKHLTTHKVGHFYGQELNATTYNLSRMNMIMHGVDWQNFDIYKGDTLKDDKYGYDLRLTVQVCNPPYSLKWSADKKFEDDPRYRGVGKLAPKSAADLAFVEHMIYHMDETDGRVAVLLPHGVLFRGGAEEAIRKYIIKDLNRLDAVIGLPANLFHGTGIPVCVLVLKSNRNGNSGNILFIDASKEFKPGKNQNILEQEHIDKIVDAYEKRAEIDKFAHKAYMSEIIENGYNLNIPRYVDTFEEEEPVDLDAVRNRIKTLDSETKAAIDKAESFMRELGL</sequence>
<organism evidence="10 11">
    <name type="scientific">Blautia fusiformis</name>
    <dbReference type="NCBI Taxonomy" id="2881264"/>
    <lineage>
        <taxon>Bacteria</taxon>
        <taxon>Bacillati</taxon>
        <taxon>Bacillota</taxon>
        <taxon>Clostridia</taxon>
        <taxon>Lachnospirales</taxon>
        <taxon>Lachnospiraceae</taxon>
        <taxon>Blautia</taxon>
    </lineage>
</organism>
<name>A0AAW4WID0_9FIRM</name>
<keyword evidence="6" id="KW-0680">Restriction system</keyword>
<dbReference type="Pfam" id="PF12161">
    <property type="entry name" value="HsdM_N"/>
    <property type="match status" value="1"/>
</dbReference>
<evidence type="ECO:0000256" key="6">
    <source>
        <dbReference type="ARBA" id="ARBA00022747"/>
    </source>
</evidence>
<dbReference type="InterPro" id="IPR022749">
    <property type="entry name" value="D12N6_MeTrfase_N"/>
</dbReference>
<dbReference type="RefSeq" id="WP_173740803.1">
    <property type="nucleotide sequence ID" value="NZ_JAJEQQ010000038.1"/>
</dbReference>
<dbReference type="GO" id="GO:0003677">
    <property type="term" value="F:DNA binding"/>
    <property type="evidence" value="ECO:0007669"/>
    <property type="project" value="InterPro"/>
</dbReference>
<dbReference type="PANTHER" id="PTHR42933:SF1">
    <property type="entry name" value="SITE-SPECIFIC DNA-METHYLTRANSFERASE (ADENINE-SPECIFIC)"/>
    <property type="match status" value="1"/>
</dbReference>
<keyword evidence="3 10" id="KW-0489">Methyltransferase</keyword>
<dbReference type="Pfam" id="PF02384">
    <property type="entry name" value="N6_Mtase"/>
    <property type="match status" value="1"/>
</dbReference>
<dbReference type="InterPro" id="IPR038333">
    <property type="entry name" value="T1MK-like_N_sf"/>
</dbReference>
<evidence type="ECO:0000256" key="1">
    <source>
        <dbReference type="ARBA" id="ARBA00006594"/>
    </source>
</evidence>
<evidence type="ECO:0000256" key="7">
    <source>
        <dbReference type="ARBA" id="ARBA00047942"/>
    </source>
</evidence>
<evidence type="ECO:0000313" key="10">
    <source>
        <dbReference type="EMBL" id="MCC2229161.1"/>
    </source>
</evidence>
<dbReference type="InterPro" id="IPR051537">
    <property type="entry name" value="DNA_Adenine_Mtase"/>
</dbReference>
<dbReference type="GO" id="GO:0009007">
    <property type="term" value="F:site-specific DNA-methyltransferase (adenine-specific) activity"/>
    <property type="evidence" value="ECO:0007669"/>
    <property type="project" value="UniProtKB-EC"/>
</dbReference>
<comment type="caution">
    <text evidence="10">The sequence shown here is derived from an EMBL/GenBank/DDBJ whole genome shotgun (WGS) entry which is preliminary data.</text>
</comment>
<protein>
    <recommendedName>
        <fullName evidence="2">site-specific DNA-methyltransferase (adenine-specific)</fullName>
        <ecNumber evidence="2">2.1.1.72</ecNumber>
    </recommendedName>
</protein>
<dbReference type="EMBL" id="JAJEQQ010000038">
    <property type="protein sequence ID" value="MCC2229161.1"/>
    <property type="molecule type" value="Genomic_DNA"/>
</dbReference>
<dbReference type="EC" id="2.1.1.72" evidence="2"/>
<dbReference type="InterPro" id="IPR003356">
    <property type="entry name" value="DNA_methylase_A-5"/>
</dbReference>
<evidence type="ECO:0000259" key="8">
    <source>
        <dbReference type="Pfam" id="PF02384"/>
    </source>
</evidence>
<dbReference type="InterPro" id="IPR004546">
    <property type="entry name" value="Restrct_endonuc_T1M"/>
</dbReference>
<accession>A0AAW4WID0</accession>
<dbReference type="SUPFAM" id="SSF53335">
    <property type="entry name" value="S-adenosyl-L-methionine-dependent methyltransferases"/>
    <property type="match status" value="1"/>
</dbReference>
<dbReference type="Gene3D" id="3.40.50.150">
    <property type="entry name" value="Vaccinia Virus protein VP39"/>
    <property type="match status" value="1"/>
</dbReference>
<gene>
    <name evidence="10" type="ORF">LKD40_15380</name>
</gene>
<keyword evidence="4 10" id="KW-0808">Transferase</keyword>
<evidence type="ECO:0000256" key="4">
    <source>
        <dbReference type="ARBA" id="ARBA00022679"/>
    </source>
</evidence>
<dbReference type="AlphaFoldDB" id="A0AAW4WID0"/>
<evidence type="ECO:0000256" key="3">
    <source>
        <dbReference type="ARBA" id="ARBA00022603"/>
    </source>
</evidence>
<dbReference type="GO" id="GO:0032259">
    <property type="term" value="P:methylation"/>
    <property type="evidence" value="ECO:0007669"/>
    <property type="project" value="UniProtKB-KW"/>
</dbReference>
<evidence type="ECO:0000256" key="2">
    <source>
        <dbReference type="ARBA" id="ARBA00011900"/>
    </source>
</evidence>
<evidence type="ECO:0000313" key="11">
    <source>
        <dbReference type="Proteomes" id="UP001198612"/>
    </source>
</evidence>
<dbReference type="InterPro" id="IPR029063">
    <property type="entry name" value="SAM-dependent_MTases_sf"/>
</dbReference>
<dbReference type="Gene3D" id="1.20.1260.30">
    <property type="match status" value="1"/>
</dbReference>
<dbReference type="NCBIfam" id="TIGR00497">
    <property type="entry name" value="hsdM"/>
    <property type="match status" value="1"/>
</dbReference>
<evidence type="ECO:0000259" key="9">
    <source>
        <dbReference type="Pfam" id="PF12161"/>
    </source>
</evidence>
<comment type="similarity">
    <text evidence="1">Belongs to the N(4)/N(6)-methyltransferase family.</text>
</comment>
<keyword evidence="5" id="KW-0949">S-adenosyl-L-methionine</keyword>
<dbReference type="PANTHER" id="PTHR42933">
    <property type="entry name" value="SLR6095 PROTEIN"/>
    <property type="match status" value="1"/>
</dbReference>
<dbReference type="GO" id="GO:0008170">
    <property type="term" value="F:N-methyltransferase activity"/>
    <property type="evidence" value="ECO:0007669"/>
    <property type="project" value="InterPro"/>
</dbReference>
<proteinExistence type="inferred from homology"/>